<evidence type="ECO:0000256" key="1">
    <source>
        <dbReference type="SAM" id="Phobius"/>
    </source>
</evidence>
<proteinExistence type="predicted"/>
<dbReference type="Proteomes" id="UP000006377">
    <property type="component" value="Chromosome"/>
</dbReference>
<gene>
    <name evidence="2" type="ordered locus">Plav_3209</name>
</gene>
<dbReference type="KEGG" id="pla:Plav_3209"/>
<feature type="transmembrane region" description="Helical" evidence="1">
    <location>
        <begin position="6"/>
        <end position="26"/>
    </location>
</feature>
<dbReference type="OrthoDB" id="9804637at2"/>
<protein>
    <submittedName>
        <fullName evidence="2">Uncharacterized protein</fullName>
    </submittedName>
</protein>
<feature type="transmembrane region" description="Helical" evidence="1">
    <location>
        <begin position="50"/>
        <end position="73"/>
    </location>
</feature>
<accession>A7HY32</accession>
<evidence type="ECO:0000313" key="3">
    <source>
        <dbReference type="Proteomes" id="UP000006377"/>
    </source>
</evidence>
<name>A7HY32_PARL1</name>
<keyword evidence="1" id="KW-1133">Transmembrane helix</keyword>
<reference evidence="2 3" key="1">
    <citation type="journal article" date="2011" name="Stand. Genomic Sci.">
        <title>Complete genome sequence of Parvibaculum lavamentivorans type strain (DS-1(T)).</title>
        <authorList>
            <person name="Schleheck D."/>
            <person name="Weiss M."/>
            <person name="Pitluck S."/>
            <person name="Bruce D."/>
            <person name="Land M.L."/>
            <person name="Han S."/>
            <person name="Saunders E."/>
            <person name="Tapia R."/>
            <person name="Detter C."/>
            <person name="Brettin T."/>
            <person name="Han J."/>
            <person name="Woyke T."/>
            <person name="Goodwin L."/>
            <person name="Pennacchio L."/>
            <person name="Nolan M."/>
            <person name="Cook A.M."/>
            <person name="Kjelleberg S."/>
            <person name="Thomas T."/>
        </authorList>
    </citation>
    <scope>NUCLEOTIDE SEQUENCE [LARGE SCALE GENOMIC DNA]</scope>
    <source>
        <strain evidence="3">DS-1 / DSM 13023 / NCIMB 13966</strain>
    </source>
</reference>
<organism evidence="2 3">
    <name type="scientific">Parvibaculum lavamentivorans (strain DS-1 / DSM 13023 / NCIMB 13966)</name>
    <dbReference type="NCBI Taxonomy" id="402881"/>
    <lineage>
        <taxon>Bacteria</taxon>
        <taxon>Pseudomonadati</taxon>
        <taxon>Pseudomonadota</taxon>
        <taxon>Alphaproteobacteria</taxon>
        <taxon>Hyphomicrobiales</taxon>
        <taxon>Parvibaculaceae</taxon>
        <taxon>Parvibaculum</taxon>
    </lineage>
</organism>
<keyword evidence="1" id="KW-0472">Membrane</keyword>
<dbReference type="STRING" id="402881.Plav_3209"/>
<dbReference type="EMBL" id="CP000774">
    <property type="protein sequence ID" value="ABS64815.1"/>
    <property type="molecule type" value="Genomic_DNA"/>
</dbReference>
<dbReference type="AlphaFoldDB" id="A7HY32"/>
<dbReference type="RefSeq" id="WP_012112141.1">
    <property type="nucleotide sequence ID" value="NC_009719.1"/>
</dbReference>
<dbReference type="Pfam" id="PF07330">
    <property type="entry name" value="DUF1467"/>
    <property type="match status" value="1"/>
</dbReference>
<keyword evidence="3" id="KW-1185">Reference proteome</keyword>
<dbReference type="HOGENOM" id="CLU_160698_3_0_5"/>
<keyword evidence="1" id="KW-0812">Transmembrane</keyword>
<dbReference type="eggNOG" id="COG5454">
    <property type="taxonomic scope" value="Bacteria"/>
</dbReference>
<dbReference type="InterPro" id="IPR009935">
    <property type="entry name" value="DUF1467"/>
</dbReference>
<evidence type="ECO:0000313" key="2">
    <source>
        <dbReference type="EMBL" id="ABS64815.1"/>
    </source>
</evidence>
<sequence length="92" mass="10259">MDWPAGLAIYFILWWVTLFAVLPWGIKSRTESGEEVIPGTDAGAPARHGLLIKAGITTIIAAIAWSFVAWIWIYQPIPLDSIPFMPDLSNEY</sequence>